<protein>
    <submittedName>
        <fullName evidence="1">Uncharacterized protein</fullName>
    </submittedName>
</protein>
<gene>
    <name evidence="1" type="ORF">EXN66_Car001536</name>
</gene>
<dbReference type="EMBL" id="CM015712">
    <property type="protein sequence ID" value="KAF3708362.1"/>
    <property type="molecule type" value="Genomic_DNA"/>
</dbReference>
<name>A0A6G1R0D7_CHAAH</name>
<evidence type="ECO:0000313" key="1">
    <source>
        <dbReference type="EMBL" id="KAF3708362.1"/>
    </source>
</evidence>
<dbReference type="AlphaFoldDB" id="A0A6G1R0D7"/>
<reference evidence="2" key="2">
    <citation type="submission" date="2019-02" db="EMBL/GenBank/DDBJ databases">
        <title>Opniocepnalus argus Var Kimnra genome.</title>
        <authorList>
            <person name="Zhou C."/>
            <person name="Xiao S."/>
        </authorList>
    </citation>
    <scope>NUCLEOTIDE SEQUENCE [LARGE SCALE GENOMIC DNA]</scope>
</reference>
<accession>A0A6G1R0D7</accession>
<evidence type="ECO:0000313" key="2">
    <source>
        <dbReference type="Proteomes" id="UP000503349"/>
    </source>
</evidence>
<sequence length="161" mass="18417">MSATRQVIALFCPAVNLEVNAISSLTTESRIGKQQSVSGKRWAYGSAFLRSQIQEQEQQFSCVKTEQFLSRRTKLQLQRRTFLRGFSLLLALTIRHGRWSVFNKLFQKVNGLFPWCKLIKEHSTGEDARICGSHYQVPTGPSEERLQRSASVQMWSGEHDP</sequence>
<reference evidence="1 2" key="1">
    <citation type="submission" date="2019-02" db="EMBL/GenBank/DDBJ databases">
        <title>Opniocepnalus argus genome.</title>
        <authorList>
            <person name="Zhou C."/>
            <person name="Xiao S."/>
        </authorList>
    </citation>
    <scope>NUCLEOTIDE SEQUENCE [LARGE SCALE GENOMIC DNA]</scope>
    <source>
        <strain evidence="1">OARG1902GOOAL</strain>
        <tissue evidence="1">Muscle</tissue>
    </source>
</reference>
<organism evidence="1 2">
    <name type="scientific">Channa argus</name>
    <name type="common">Northern snakehead</name>
    <name type="synonym">Ophicephalus argus</name>
    <dbReference type="NCBI Taxonomy" id="215402"/>
    <lineage>
        <taxon>Eukaryota</taxon>
        <taxon>Metazoa</taxon>
        <taxon>Chordata</taxon>
        <taxon>Craniata</taxon>
        <taxon>Vertebrata</taxon>
        <taxon>Euteleostomi</taxon>
        <taxon>Actinopterygii</taxon>
        <taxon>Neopterygii</taxon>
        <taxon>Teleostei</taxon>
        <taxon>Neoteleostei</taxon>
        <taxon>Acanthomorphata</taxon>
        <taxon>Anabantaria</taxon>
        <taxon>Anabantiformes</taxon>
        <taxon>Channoidei</taxon>
        <taxon>Channidae</taxon>
        <taxon>Channa</taxon>
    </lineage>
</organism>
<dbReference type="Proteomes" id="UP000503349">
    <property type="component" value="Chromosome 1"/>
</dbReference>
<keyword evidence="2" id="KW-1185">Reference proteome</keyword>
<proteinExistence type="predicted"/>